<evidence type="ECO:0000256" key="6">
    <source>
        <dbReference type="ARBA" id="ARBA00023159"/>
    </source>
</evidence>
<feature type="domain" description="Sigma-54 factor interaction" evidence="8">
    <location>
        <begin position="325"/>
        <end position="551"/>
    </location>
</feature>
<dbReference type="Pfam" id="PF00158">
    <property type="entry name" value="Sigma54_activat"/>
    <property type="match status" value="1"/>
</dbReference>
<keyword evidence="7" id="KW-0804">Transcription</keyword>
<dbReference type="SUPFAM" id="SSF52540">
    <property type="entry name" value="P-loop containing nucleoside triphosphate hydrolases"/>
    <property type="match status" value="1"/>
</dbReference>
<dbReference type="Gene3D" id="3.30.450.40">
    <property type="match status" value="1"/>
</dbReference>
<sequence length="659" mass="71525">MLEINDHFRVIERAVLSGSEKTNWRTESWARCLQDYKLDPSRANLVELTQQEIREQTDAFDNDIALAAGELESTLGMIEGGGYSAHLANRNGVIIAERKSRDSAFYLSSDRVGMVWTEEVGGTNGIGTSLKQLTPTAVYLTDHFFADLTGGACAAAPFFGPDGTVLGIVNLSTRNPGLPQLAHRVVFGVAQITAERLETSYFTNHFRRFYTLVISLEQKSPAIIAVDSDFKIVGATRHARAAFRLDDAIGTRSLWGVFEKIRGNPTIEYLCENLRELRPLGSGQLLGVSLKRPLTLGALANPKIAPGAKSAPAKPARKITTLAECAGEDPQMKRNLSILKKVFGSGLHVLLLGETGVGKDTLTRALHYESERATGPFVAFNCSAVPESLIDSELFGYSGGAFTGANKEGNLGRIVEADKGTLFLDEIGDMPLQLQTRLLRFLETQEVMPLGSGKVRTVDVQVVAATHQNLHEKVAAGSFRQDLFYRLAGTIITIPSLRERSDLDYIIRTLLDQLAEDEPVRLSEAARKALLGHSWPGNIRELRNVLTRAAKLADGGVINVDDLMLVQVKTKAGPLPALHEIRPKVPETPQANPQPQPIPAMPGRAKVVASQAERSAIIAAIEASGGGALACAAALGVSRATLYRKLKQYDLSLTLRSRH</sequence>
<dbReference type="GO" id="GO:0043565">
    <property type="term" value="F:sequence-specific DNA binding"/>
    <property type="evidence" value="ECO:0007669"/>
    <property type="project" value="InterPro"/>
</dbReference>
<evidence type="ECO:0000256" key="7">
    <source>
        <dbReference type="ARBA" id="ARBA00023163"/>
    </source>
</evidence>
<dbReference type="AlphaFoldDB" id="A0A178YTU7"/>
<evidence type="ECO:0000256" key="4">
    <source>
        <dbReference type="ARBA" id="ARBA00023015"/>
    </source>
</evidence>
<evidence type="ECO:0000313" key="10">
    <source>
        <dbReference type="Proteomes" id="UP000078507"/>
    </source>
</evidence>
<proteinExistence type="predicted"/>
<dbReference type="Gene3D" id="1.10.10.60">
    <property type="entry name" value="Homeodomain-like"/>
    <property type="match status" value="1"/>
</dbReference>
<dbReference type="PROSITE" id="PS00676">
    <property type="entry name" value="SIGMA54_INTERACT_2"/>
    <property type="match status" value="1"/>
</dbReference>
<evidence type="ECO:0000256" key="1">
    <source>
        <dbReference type="ARBA" id="ARBA00022741"/>
    </source>
</evidence>
<dbReference type="GO" id="GO:0000160">
    <property type="term" value="P:phosphorelay signal transduction system"/>
    <property type="evidence" value="ECO:0007669"/>
    <property type="project" value="UniProtKB-KW"/>
</dbReference>
<keyword evidence="1" id="KW-0547">Nucleotide-binding</keyword>
<dbReference type="Pfam" id="PF02954">
    <property type="entry name" value="HTH_8"/>
    <property type="match status" value="1"/>
</dbReference>
<keyword evidence="3" id="KW-0902">Two-component regulatory system</keyword>
<dbReference type="InterPro" id="IPR025943">
    <property type="entry name" value="Sigma_54_int_dom_ATP-bd_2"/>
</dbReference>
<dbReference type="Proteomes" id="UP000078507">
    <property type="component" value="Unassembled WGS sequence"/>
</dbReference>
<dbReference type="PRINTS" id="PR01590">
    <property type="entry name" value="HTHFIS"/>
</dbReference>
<dbReference type="InterPro" id="IPR002078">
    <property type="entry name" value="Sigma_54_int"/>
</dbReference>
<organism evidence="9 10">
    <name type="scientific">Sinorhizobium saheli</name>
    <dbReference type="NCBI Taxonomy" id="36856"/>
    <lineage>
        <taxon>Bacteria</taxon>
        <taxon>Pseudomonadati</taxon>
        <taxon>Pseudomonadota</taxon>
        <taxon>Alphaproteobacteria</taxon>
        <taxon>Hyphomicrobiales</taxon>
        <taxon>Rhizobiaceae</taxon>
        <taxon>Sinorhizobium/Ensifer group</taxon>
        <taxon>Sinorhizobium</taxon>
    </lineage>
</organism>
<dbReference type="Pfam" id="PF25601">
    <property type="entry name" value="AAA_lid_14"/>
    <property type="match status" value="1"/>
</dbReference>
<keyword evidence="4" id="KW-0805">Transcription regulation</keyword>
<dbReference type="CDD" id="cd00009">
    <property type="entry name" value="AAA"/>
    <property type="match status" value="1"/>
</dbReference>
<dbReference type="OrthoDB" id="9762726at2"/>
<dbReference type="PROSITE" id="PS00688">
    <property type="entry name" value="SIGMA54_INTERACT_3"/>
    <property type="match status" value="1"/>
</dbReference>
<keyword evidence="6" id="KW-0010">Activator</keyword>
<dbReference type="InterPro" id="IPR009057">
    <property type="entry name" value="Homeodomain-like_sf"/>
</dbReference>
<dbReference type="SMART" id="SM00382">
    <property type="entry name" value="AAA"/>
    <property type="match status" value="1"/>
</dbReference>
<reference evidence="9 10" key="1">
    <citation type="submission" date="2015-11" db="EMBL/GenBank/DDBJ databases">
        <title>Ensifer anhuiense sp. nov., an effective nitrogen fixation bacterium with Glycine soja.</title>
        <authorList>
            <person name="Yan H."/>
            <person name="Chen W."/>
        </authorList>
    </citation>
    <scope>NUCLEOTIDE SEQUENCE [LARGE SCALE GENOMIC DNA]</scope>
    <source>
        <strain evidence="9 10">LMG 7837</strain>
    </source>
</reference>
<dbReference type="GO" id="GO:0005524">
    <property type="term" value="F:ATP binding"/>
    <property type="evidence" value="ECO:0007669"/>
    <property type="project" value="UniProtKB-KW"/>
</dbReference>
<evidence type="ECO:0000313" key="9">
    <source>
        <dbReference type="EMBL" id="OAP50175.1"/>
    </source>
</evidence>
<evidence type="ECO:0000256" key="5">
    <source>
        <dbReference type="ARBA" id="ARBA00023125"/>
    </source>
</evidence>
<dbReference type="EMBL" id="LNQB01000043">
    <property type="protein sequence ID" value="OAP50175.1"/>
    <property type="molecule type" value="Genomic_DNA"/>
</dbReference>
<evidence type="ECO:0000256" key="2">
    <source>
        <dbReference type="ARBA" id="ARBA00022840"/>
    </source>
</evidence>
<dbReference type="PROSITE" id="PS50045">
    <property type="entry name" value="SIGMA54_INTERACT_4"/>
    <property type="match status" value="1"/>
</dbReference>
<keyword evidence="2" id="KW-0067">ATP-binding</keyword>
<dbReference type="PROSITE" id="PS00675">
    <property type="entry name" value="SIGMA54_INTERACT_1"/>
    <property type="match status" value="1"/>
</dbReference>
<dbReference type="InterPro" id="IPR027417">
    <property type="entry name" value="P-loop_NTPase"/>
</dbReference>
<evidence type="ECO:0000256" key="3">
    <source>
        <dbReference type="ARBA" id="ARBA00023012"/>
    </source>
</evidence>
<dbReference type="FunFam" id="3.40.50.300:FF:000006">
    <property type="entry name" value="DNA-binding transcriptional regulator NtrC"/>
    <property type="match status" value="1"/>
</dbReference>
<comment type="caution">
    <text evidence="9">The sequence shown here is derived from an EMBL/GenBank/DDBJ whole genome shotgun (WGS) entry which is preliminary data.</text>
</comment>
<dbReference type="InterPro" id="IPR058031">
    <property type="entry name" value="AAA_lid_NorR"/>
</dbReference>
<name>A0A178YTU7_SINSA</name>
<dbReference type="GO" id="GO:0006355">
    <property type="term" value="P:regulation of DNA-templated transcription"/>
    <property type="evidence" value="ECO:0007669"/>
    <property type="project" value="InterPro"/>
</dbReference>
<dbReference type="SUPFAM" id="SSF46689">
    <property type="entry name" value="Homeodomain-like"/>
    <property type="match status" value="1"/>
</dbReference>
<evidence type="ECO:0000259" key="8">
    <source>
        <dbReference type="PROSITE" id="PS50045"/>
    </source>
</evidence>
<dbReference type="PANTHER" id="PTHR32071:SF77">
    <property type="entry name" value="TRANSCRIPTIONAL REGULATORY PROTEIN"/>
    <property type="match status" value="1"/>
</dbReference>
<dbReference type="Gene3D" id="1.10.8.60">
    <property type="match status" value="1"/>
</dbReference>
<keyword evidence="10" id="KW-1185">Reference proteome</keyword>
<dbReference type="RefSeq" id="WP_066868295.1">
    <property type="nucleotide sequence ID" value="NZ_LNQB01000043.1"/>
</dbReference>
<dbReference type="InterPro" id="IPR002197">
    <property type="entry name" value="HTH_Fis"/>
</dbReference>
<accession>A0A178YTU7</accession>
<dbReference type="InterPro" id="IPR025944">
    <property type="entry name" value="Sigma_54_int_dom_CS"/>
</dbReference>
<dbReference type="InterPro" id="IPR029016">
    <property type="entry name" value="GAF-like_dom_sf"/>
</dbReference>
<keyword evidence="5" id="KW-0238">DNA-binding</keyword>
<dbReference type="InterPro" id="IPR003593">
    <property type="entry name" value="AAA+_ATPase"/>
</dbReference>
<dbReference type="InterPro" id="IPR025662">
    <property type="entry name" value="Sigma_54_int_dom_ATP-bd_1"/>
</dbReference>
<dbReference type="PANTHER" id="PTHR32071">
    <property type="entry name" value="TRANSCRIPTIONAL REGULATORY PROTEIN"/>
    <property type="match status" value="1"/>
</dbReference>
<protein>
    <submittedName>
        <fullName evidence="9">Fis family transcriptional regulator</fullName>
    </submittedName>
</protein>
<gene>
    <name evidence="9" type="ORF">ATB98_24530</name>
</gene>
<dbReference type="Gene3D" id="3.40.50.300">
    <property type="entry name" value="P-loop containing nucleotide triphosphate hydrolases"/>
    <property type="match status" value="1"/>
</dbReference>